<reference evidence="3 4" key="1">
    <citation type="submission" date="2020-03" db="EMBL/GenBank/DDBJ databases">
        <title>Genomic Encyclopedia of Type Strains, Phase IV (KMG-IV): sequencing the most valuable type-strain genomes for metagenomic binning, comparative biology and taxonomic classification.</title>
        <authorList>
            <person name="Goeker M."/>
        </authorList>
    </citation>
    <scope>NUCLEOTIDE SEQUENCE [LARGE SCALE GENOMIC DNA]</scope>
    <source>
        <strain evidence="3 4">DSM 22753</strain>
    </source>
</reference>
<proteinExistence type="predicted"/>
<dbReference type="Gene3D" id="3.40.50.2000">
    <property type="entry name" value="Glycogen Phosphorylase B"/>
    <property type="match status" value="2"/>
</dbReference>
<keyword evidence="3" id="KW-0328">Glycosyltransferase</keyword>
<sequence>MLLRSSAAADDGFAVRDMAPKLLCDLTQSYSPHGGGGISTYLREKRDHVLAHTPHSLLQIVPGPYDKVTVKGRHIFAEVGADPVRGSPNYRFILRTRAVRALLEQHRPDVIESLCPWVLPWTAIQHRRAFPDTVLVAGYRTDFPNAHVYRVGRDLFGTTAGRALRWLSYGYAEITYREFDLVYTLGEDAREALARRGIDQTAVLPLGVDAELFSPTRRDPGYRAQLGLAGDGPLLVYAGRLDHEKRADRLLAMFRALPPELGAAMVLIGDGKLREPLVAEARADNLAIAFPGFENDRAELARALASSDLYVSAMADETFGISVLEAQASGLPVVGVASGAMPDRVPPGLGLLGPVDDTAAMAANVERLWRADHAAIGAAARAMVVERFGWRQTFDRLLGELYPQAIANARARRDGRGGRWFRRKRAVGDVVAG</sequence>
<feature type="domain" description="Glycosyl transferase family 1" evidence="1">
    <location>
        <begin position="222"/>
        <end position="370"/>
    </location>
</feature>
<dbReference type="PANTHER" id="PTHR45947">
    <property type="entry name" value="SULFOQUINOVOSYL TRANSFERASE SQD2"/>
    <property type="match status" value="1"/>
</dbReference>
<evidence type="ECO:0000259" key="2">
    <source>
        <dbReference type="Pfam" id="PF13439"/>
    </source>
</evidence>
<dbReference type="EC" id="2.4.1.-" evidence="3"/>
<accession>A0ABX0TZ64</accession>
<dbReference type="GO" id="GO:0016757">
    <property type="term" value="F:glycosyltransferase activity"/>
    <property type="evidence" value="ECO:0007669"/>
    <property type="project" value="UniProtKB-KW"/>
</dbReference>
<protein>
    <submittedName>
        <fullName evidence="3">Alpha-1,6-mannosyltransferase</fullName>
        <ecNumber evidence="3">2.4.1.-</ecNumber>
    </submittedName>
</protein>
<keyword evidence="4" id="KW-1185">Reference proteome</keyword>
<evidence type="ECO:0000313" key="3">
    <source>
        <dbReference type="EMBL" id="NIJ23611.1"/>
    </source>
</evidence>
<organism evidence="3 4">
    <name type="scientific">Sphingomonas japonica</name>
    <dbReference type="NCBI Taxonomy" id="511662"/>
    <lineage>
        <taxon>Bacteria</taxon>
        <taxon>Pseudomonadati</taxon>
        <taxon>Pseudomonadota</taxon>
        <taxon>Alphaproteobacteria</taxon>
        <taxon>Sphingomonadales</taxon>
        <taxon>Sphingomonadaceae</taxon>
        <taxon>Sphingomonas</taxon>
    </lineage>
</organism>
<dbReference type="Pfam" id="PF13439">
    <property type="entry name" value="Glyco_transf_4"/>
    <property type="match status" value="1"/>
</dbReference>
<dbReference type="InterPro" id="IPR001296">
    <property type="entry name" value="Glyco_trans_1"/>
</dbReference>
<keyword evidence="3" id="KW-0808">Transferase</keyword>
<evidence type="ECO:0000313" key="4">
    <source>
        <dbReference type="Proteomes" id="UP000788153"/>
    </source>
</evidence>
<dbReference type="InterPro" id="IPR028098">
    <property type="entry name" value="Glyco_trans_4-like_N"/>
</dbReference>
<name>A0ABX0TZ64_9SPHN</name>
<dbReference type="EMBL" id="JAASQP010000001">
    <property type="protein sequence ID" value="NIJ23611.1"/>
    <property type="molecule type" value="Genomic_DNA"/>
</dbReference>
<gene>
    <name evidence="3" type="ORF">FHT01_001153</name>
</gene>
<dbReference type="Pfam" id="PF00534">
    <property type="entry name" value="Glycos_transf_1"/>
    <property type="match status" value="1"/>
</dbReference>
<dbReference type="RefSeq" id="WP_244935367.1">
    <property type="nucleotide sequence ID" value="NZ_VDYR01000002.1"/>
</dbReference>
<comment type="caution">
    <text evidence="3">The sequence shown here is derived from an EMBL/GenBank/DDBJ whole genome shotgun (WGS) entry which is preliminary data.</text>
</comment>
<dbReference type="SUPFAM" id="SSF53756">
    <property type="entry name" value="UDP-Glycosyltransferase/glycogen phosphorylase"/>
    <property type="match status" value="1"/>
</dbReference>
<dbReference type="PANTHER" id="PTHR45947:SF3">
    <property type="entry name" value="SULFOQUINOVOSYL TRANSFERASE SQD2"/>
    <property type="match status" value="1"/>
</dbReference>
<evidence type="ECO:0000259" key="1">
    <source>
        <dbReference type="Pfam" id="PF00534"/>
    </source>
</evidence>
<feature type="domain" description="Glycosyltransferase subfamily 4-like N-terminal" evidence="2">
    <location>
        <begin position="61"/>
        <end position="211"/>
    </location>
</feature>
<dbReference type="InterPro" id="IPR050194">
    <property type="entry name" value="Glycosyltransferase_grp1"/>
</dbReference>
<dbReference type="Proteomes" id="UP000788153">
    <property type="component" value="Unassembled WGS sequence"/>
</dbReference>